<dbReference type="InterPro" id="IPR025558">
    <property type="entry name" value="DUF4283"/>
</dbReference>
<feature type="domain" description="DUF4283" evidence="1">
    <location>
        <begin position="87"/>
        <end position="141"/>
    </location>
</feature>
<dbReference type="Proteomes" id="UP000823775">
    <property type="component" value="Unassembled WGS sequence"/>
</dbReference>
<evidence type="ECO:0000259" key="1">
    <source>
        <dbReference type="Pfam" id="PF14111"/>
    </source>
</evidence>
<evidence type="ECO:0000313" key="2">
    <source>
        <dbReference type="EMBL" id="MCE3216510.1"/>
    </source>
</evidence>
<gene>
    <name evidence="2" type="ORF">HAX54_006736</name>
</gene>
<comment type="caution">
    <text evidence="2">The sequence shown here is derived from an EMBL/GenBank/DDBJ whole genome shotgun (WGS) entry which is preliminary data.</text>
</comment>
<dbReference type="Pfam" id="PF14111">
    <property type="entry name" value="DUF4283"/>
    <property type="match status" value="1"/>
</dbReference>
<name>A0ABS8WWY2_DATST</name>
<accession>A0ABS8WWY2</accession>
<protein>
    <recommendedName>
        <fullName evidence="1">DUF4283 domain-containing protein</fullName>
    </recommendedName>
</protein>
<evidence type="ECO:0000313" key="3">
    <source>
        <dbReference type="Proteomes" id="UP000823775"/>
    </source>
</evidence>
<keyword evidence="3" id="KW-1185">Reference proteome</keyword>
<organism evidence="2 3">
    <name type="scientific">Datura stramonium</name>
    <name type="common">Jimsonweed</name>
    <name type="synonym">Common thornapple</name>
    <dbReference type="NCBI Taxonomy" id="4076"/>
    <lineage>
        <taxon>Eukaryota</taxon>
        <taxon>Viridiplantae</taxon>
        <taxon>Streptophyta</taxon>
        <taxon>Embryophyta</taxon>
        <taxon>Tracheophyta</taxon>
        <taxon>Spermatophyta</taxon>
        <taxon>Magnoliopsida</taxon>
        <taxon>eudicotyledons</taxon>
        <taxon>Gunneridae</taxon>
        <taxon>Pentapetalae</taxon>
        <taxon>asterids</taxon>
        <taxon>lamiids</taxon>
        <taxon>Solanales</taxon>
        <taxon>Solanaceae</taxon>
        <taxon>Solanoideae</taxon>
        <taxon>Datureae</taxon>
        <taxon>Datura</taxon>
    </lineage>
</organism>
<sequence>MTLTSTLIRATVNETTPRKEASPVPSPLLATVKEIVDLSKEKVQSEVEKKLIDNHATTRKLDFFGNMTKQILIIANITRGNQIQQHGGMPTLKGMIRFVYGDWKGVPTPRVFLHNDGYYIFRFDYEENKVLVLQNDPYTFNS</sequence>
<reference evidence="2 3" key="1">
    <citation type="journal article" date="2021" name="BMC Genomics">
        <title>Datura genome reveals duplications of psychoactive alkaloid biosynthetic genes and high mutation rate following tissue culture.</title>
        <authorList>
            <person name="Rajewski A."/>
            <person name="Carter-House D."/>
            <person name="Stajich J."/>
            <person name="Litt A."/>
        </authorList>
    </citation>
    <scope>NUCLEOTIDE SEQUENCE [LARGE SCALE GENOMIC DNA]</scope>
    <source>
        <strain evidence="2">AR-01</strain>
    </source>
</reference>
<dbReference type="EMBL" id="JACEIK010013426">
    <property type="protein sequence ID" value="MCE3216510.1"/>
    <property type="molecule type" value="Genomic_DNA"/>
</dbReference>
<proteinExistence type="predicted"/>